<dbReference type="PANTHER" id="PTHR42792:SF2">
    <property type="entry name" value="FLAGELLIN"/>
    <property type="match status" value="1"/>
</dbReference>
<dbReference type="InterPro" id="IPR001029">
    <property type="entry name" value="Flagellin_N"/>
</dbReference>
<accession>A0A2X0XJ24</accession>
<dbReference type="GO" id="GO:0005576">
    <property type="term" value="C:extracellular region"/>
    <property type="evidence" value="ECO:0007669"/>
    <property type="project" value="UniProtKB-SubCell"/>
</dbReference>
<dbReference type="GO" id="GO:0009288">
    <property type="term" value="C:bacterial-type flagellum"/>
    <property type="evidence" value="ECO:0007669"/>
    <property type="project" value="UniProtKB-SubCell"/>
</dbReference>
<sequence>MDEMTNMLQRVRTLSIQAANGTYSQEDRKSIQQEITQLSVEITRIACKTTYAGKTVLNGYDNNRKDQTIIASDGNVTFQVGANANDTIKVLNMSLGFMLSIIATKAGIQAADFGTKSAFTKTVTLLDSL</sequence>
<dbReference type="PANTHER" id="PTHR42792">
    <property type="entry name" value="FLAGELLIN"/>
    <property type="match status" value="1"/>
</dbReference>
<evidence type="ECO:0000259" key="6">
    <source>
        <dbReference type="Pfam" id="PF00669"/>
    </source>
</evidence>
<feature type="domain" description="Flagellin N-terminal" evidence="6">
    <location>
        <begin position="1"/>
        <end position="60"/>
    </location>
</feature>
<dbReference type="AlphaFoldDB" id="A0A2X0XJ24"/>
<keyword evidence="8" id="KW-1185">Reference proteome</keyword>
<evidence type="ECO:0000256" key="4">
    <source>
        <dbReference type="ARBA" id="ARBA00022525"/>
    </source>
</evidence>
<dbReference type="EMBL" id="UAPV01000006">
    <property type="protein sequence ID" value="SPT78902.1"/>
    <property type="molecule type" value="Genomic_DNA"/>
</dbReference>
<keyword evidence="5" id="KW-0975">Bacterial flagellum</keyword>
<protein>
    <submittedName>
        <fullName evidence="7">Class B</fullName>
    </submittedName>
</protein>
<evidence type="ECO:0000256" key="5">
    <source>
        <dbReference type="ARBA" id="ARBA00023143"/>
    </source>
</evidence>
<dbReference type="Gene3D" id="1.20.1330.10">
    <property type="entry name" value="f41 fragment of flagellin, N-terminal domain"/>
    <property type="match status" value="1"/>
</dbReference>
<organism evidence="7 8">
    <name type="scientific">Anaerobiospirillum thomasii</name>
    <dbReference type="NCBI Taxonomy" id="179995"/>
    <lineage>
        <taxon>Bacteria</taxon>
        <taxon>Pseudomonadati</taxon>
        <taxon>Pseudomonadota</taxon>
        <taxon>Gammaproteobacteria</taxon>
        <taxon>Aeromonadales</taxon>
        <taxon>Succinivibrionaceae</taxon>
        <taxon>Anaerobiospirillum</taxon>
    </lineage>
</organism>
<gene>
    <name evidence="7" type="primary">flaB1</name>
    <name evidence="7" type="ORF">NCTC13093_02534</name>
</gene>
<evidence type="ECO:0000256" key="1">
    <source>
        <dbReference type="ARBA" id="ARBA00004365"/>
    </source>
</evidence>
<comment type="subcellular location">
    <subcellularLocation>
        <location evidence="1">Bacterial flagellum</location>
    </subcellularLocation>
    <subcellularLocation>
        <location evidence="2">Secreted</location>
    </subcellularLocation>
</comment>
<reference evidence="7 8" key="1">
    <citation type="submission" date="2018-06" db="EMBL/GenBank/DDBJ databases">
        <authorList>
            <consortium name="Pathogen Informatics"/>
            <person name="Doyle S."/>
        </authorList>
    </citation>
    <scope>NUCLEOTIDE SEQUENCE [LARGE SCALE GENOMIC DNA]</scope>
    <source>
        <strain evidence="7 8">NCTC13093</strain>
    </source>
</reference>
<evidence type="ECO:0000313" key="7">
    <source>
        <dbReference type="EMBL" id="SPT78902.1"/>
    </source>
</evidence>
<dbReference type="InterPro" id="IPR001492">
    <property type="entry name" value="Flagellin"/>
</dbReference>
<evidence type="ECO:0000256" key="3">
    <source>
        <dbReference type="ARBA" id="ARBA00005709"/>
    </source>
</evidence>
<dbReference type="SUPFAM" id="SSF64518">
    <property type="entry name" value="Phase 1 flagellin"/>
    <property type="match status" value="1"/>
</dbReference>
<evidence type="ECO:0000313" key="8">
    <source>
        <dbReference type="Proteomes" id="UP000250086"/>
    </source>
</evidence>
<dbReference type="Pfam" id="PF00669">
    <property type="entry name" value="Flagellin_N"/>
    <property type="match status" value="1"/>
</dbReference>
<dbReference type="Proteomes" id="UP000250086">
    <property type="component" value="Unassembled WGS sequence"/>
</dbReference>
<evidence type="ECO:0000256" key="2">
    <source>
        <dbReference type="ARBA" id="ARBA00004613"/>
    </source>
</evidence>
<name>A0A2X0XJ24_9GAMM</name>
<comment type="similarity">
    <text evidence="3">Belongs to the bacterial flagellin family.</text>
</comment>
<proteinExistence type="inferred from homology"/>
<dbReference type="GO" id="GO:0005198">
    <property type="term" value="F:structural molecule activity"/>
    <property type="evidence" value="ECO:0007669"/>
    <property type="project" value="InterPro"/>
</dbReference>
<keyword evidence="4" id="KW-0964">Secreted</keyword>